<evidence type="ECO:0000256" key="7">
    <source>
        <dbReference type="ARBA" id="ARBA00022679"/>
    </source>
</evidence>
<dbReference type="InterPro" id="IPR036094">
    <property type="entry name" value="NadA_sf"/>
</dbReference>
<keyword evidence="15" id="KW-1185">Reference proteome</keyword>
<evidence type="ECO:0000256" key="10">
    <source>
        <dbReference type="ARBA" id="ARBA00023014"/>
    </source>
</evidence>
<dbReference type="PANTHER" id="PTHR30573:SF0">
    <property type="entry name" value="QUINOLINATE SYNTHASE, CHLOROPLASTIC"/>
    <property type="match status" value="1"/>
</dbReference>
<dbReference type="Gene3D" id="3.40.50.10800">
    <property type="entry name" value="NadA-like"/>
    <property type="match status" value="3"/>
</dbReference>
<dbReference type="EMBL" id="FNZK01000001">
    <property type="protein sequence ID" value="SEI77469.1"/>
    <property type="molecule type" value="Genomic_DNA"/>
</dbReference>
<dbReference type="SUPFAM" id="SSF142754">
    <property type="entry name" value="NadA-like"/>
    <property type="match status" value="1"/>
</dbReference>
<keyword evidence="7" id="KW-0808">Transferase</keyword>
<protein>
    <recommendedName>
        <fullName evidence="12 13">Quinolinate synthase</fullName>
        <ecNumber evidence="4 13">2.5.1.72</ecNumber>
    </recommendedName>
</protein>
<dbReference type="FunFam" id="3.40.50.10800:FF:000001">
    <property type="entry name" value="Quinolinate synthase A"/>
    <property type="match status" value="1"/>
</dbReference>
<dbReference type="GO" id="GO:0008987">
    <property type="term" value="F:quinolinate synthetase A activity"/>
    <property type="evidence" value="ECO:0007669"/>
    <property type="project" value="UniProtKB-UniRule"/>
</dbReference>
<evidence type="ECO:0000256" key="8">
    <source>
        <dbReference type="ARBA" id="ARBA00022723"/>
    </source>
</evidence>
<proteinExistence type="predicted"/>
<dbReference type="NCBIfam" id="TIGR00550">
    <property type="entry name" value="nadA"/>
    <property type="match status" value="1"/>
</dbReference>
<dbReference type="Proteomes" id="UP000199662">
    <property type="component" value="Unassembled WGS sequence"/>
</dbReference>
<accession>A0A1H6TBM9</accession>
<keyword evidence="5" id="KW-0004">4Fe-4S</keyword>
<evidence type="ECO:0000256" key="11">
    <source>
        <dbReference type="ARBA" id="ARBA00050125"/>
    </source>
</evidence>
<comment type="function">
    <text evidence="2">Catalyzes the condensation of iminoaspartate with dihydroxyacetone phosphate to form quinolinate.</text>
</comment>
<name>A0A1H6TBM9_9FIRM</name>
<dbReference type="GO" id="GO:0034628">
    <property type="term" value="P:'de novo' NAD+ biosynthetic process from L-aspartate"/>
    <property type="evidence" value="ECO:0007669"/>
    <property type="project" value="TreeGrafter"/>
</dbReference>
<gene>
    <name evidence="14" type="ORF">SAMN05660742_1012</name>
</gene>
<evidence type="ECO:0000256" key="2">
    <source>
        <dbReference type="ARBA" id="ARBA00003791"/>
    </source>
</evidence>
<evidence type="ECO:0000256" key="3">
    <source>
        <dbReference type="ARBA" id="ARBA00005065"/>
    </source>
</evidence>
<sequence length="302" mass="33379">MKNLVQEIEKLKKERRAVILAHVYQPPEIQAIADYTGDSFGLSQQAAATNAEVIVFCGVHFMAETAAILSPEKTILLPALDAGCLMFDDMIEQALKKKIQEKPDAVVVSYVNTPAAVKAMSDICCTSANAVAVVESIARDKEIIFVPDRNLASYVQEQTNANIFSWPSCCPTHARLSKEELQAMKEKHPQALVLMHPECEPEVRGLADFIGSTTNIVKEAKRSPNHEFIIATEQGVLYQLEKACPEKSFYLASDKMVCSNMKKTTLEKVKSSLIQLEPRIIVPEETRLRAVGSLKKMLAICG</sequence>
<dbReference type="InterPro" id="IPR003473">
    <property type="entry name" value="NadA"/>
</dbReference>
<dbReference type="RefSeq" id="WP_091828279.1">
    <property type="nucleotide sequence ID" value="NZ_FNZK01000001.1"/>
</dbReference>
<evidence type="ECO:0000256" key="4">
    <source>
        <dbReference type="ARBA" id="ARBA00012669"/>
    </source>
</evidence>
<keyword evidence="9" id="KW-0408">Iron</keyword>
<dbReference type="UniPathway" id="UPA00253">
    <property type="reaction ID" value="UER00327"/>
</dbReference>
<dbReference type="GO" id="GO:0046872">
    <property type="term" value="F:metal ion binding"/>
    <property type="evidence" value="ECO:0007669"/>
    <property type="project" value="UniProtKB-KW"/>
</dbReference>
<keyword evidence="10" id="KW-0411">Iron-sulfur</keyword>
<dbReference type="PANTHER" id="PTHR30573">
    <property type="entry name" value="QUINOLINATE SYNTHETASE A"/>
    <property type="match status" value="1"/>
</dbReference>
<dbReference type="NCBIfam" id="NF006878">
    <property type="entry name" value="PRK09375.1-2"/>
    <property type="match status" value="1"/>
</dbReference>
<evidence type="ECO:0000256" key="12">
    <source>
        <dbReference type="ARBA" id="ARBA00073059"/>
    </source>
</evidence>
<comment type="pathway">
    <text evidence="3">Cofactor biosynthesis; NAD(+) biosynthesis; quinolinate from iminoaspartate: step 1/1.</text>
</comment>
<evidence type="ECO:0000256" key="1">
    <source>
        <dbReference type="ARBA" id="ARBA00001966"/>
    </source>
</evidence>
<keyword evidence="6" id="KW-0662">Pyridine nucleotide biosynthesis</keyword>
<evidence type="ECO:0000313" key="15">
    <source>
        <dbReference type="Proteomes" id="UP000199662"/>
    </source>
</evidence>
<dbReference type="STRING" id="84035.SAMN05660742_1012"/>
<comment type="catalytic activity">
    <reaction evidence="11">
        <text>iminosuccinate + dihydroxyacetone phosphate = quinolinate + phosphate + 2 H2O + H(+)</text>
        <dbReference type="Rhea" id="RHEA:25888"/>
        <dbReference type="ChEBI" id="CHEBI:15377"/>
        <dbReference type="ChEBI" id="CHEBI:15378"/>
        <dbReference type="ChEBI" id="CHEBI:29959"/>
        <dbReference type="ChEBI" id="CHEBI:43474"/>
        <dbReference type="ChEBI" id="CHEBI:57642"/>
        <dbReference type="ChEBI" id="CHEBI:77875"/>
        <dbReference type="EC" id="2.5.1.72"/>
    </reaction>
    <physiologicalReaction direction="left-to-right" evidence="11">
        <dbReference type="Rhea" id="RHEA:25889"/>
    </physiologicalReaction>
</comment>
<comment type="cofactor">
    <cofactor evidence="1">
        <name>[4Fe-4S] cluster</name>
        <dbReference type="ChEBI" id="CHEBI:49883"/>
    </cofactor>
</comment>
<reference evidence="14 15" key="1">
    <citation type="submission" date="2016-10" db="EMBL/GenBank/DDBJ databases">
        <authorList>
            <person name="de Groot N.N."/>
        </authorList>
    </citation>
    <scope>NUCLEOTIDE SEQUENCE [LARGE SCALE GENOMIC DNA]</scope>
    <source>
        <strain evidence="14 15">DSM 2179</strain>
    </source>
</reference>
<organism evidence="14 15">
    <name type="scientific">Propionispira arboris</name>
    <dbReference type="NCBI Taxonomy" id="84035"/>
    <lineage>
        <taxon>Bacteria</taxon>
        <taxon>Bacillati</taxon>
        <taxon>Bacillota</taxon>
        <taxon>Negativicutes</taxon>
        <taxon>Selenomonadales</taxon>
        <taxon>Selenomonadaceae</taxon>
        <taxon>Propionispira</taxon>
    </lineage>
</organism>
<evidence type="ECO:0000256" key="6">
    <source>
        <dbReference type="ARBA" id="ARBA00022642"/>
    </source>
</evidence>
<evidence type="ECO:0000256" key="5">
    <source>
        <dbReference type="ARBA" id="ARBA00022485"/>
    </source>
</evidence>
<dbReference type="GO" id="GO:0051539">
    <property type="term" value="F:4 iron, 4 sulfur cluster binding"/>
    <property type="evidence" value="ECO:0007669"/>
    <property type="project" value="UniProtKB-KW"/>
</dbReference>
<dbReference type="Pfam" id="PF02445">
    <property type="entry name" value="NadA"/>
    <property type="match status" value="1"/>
</dbReference>
<dbReference type="AlphaFoldDB" id="A0A1H6TBM9"/>
<keyword evidence="8" id="KW-0479">Metal-binding</keyword>
<evidence type="ECO:0000256" key="13">
    <source>
        <dbReference type="NCBIfam" id="TIGR00550"/>
    </source>
</evidence>
<evidence type="ECO:0000256" key="9">
    <source>
        <dbReference type="ARBA" id="ARBA00023004"/>
    </source>
</evidence>
<evidence type="ECO:0000313" key="14">
    <source>
        <dbReference type="EMBL" id="SEI77469.1"/>
    </source>
</evidence>
<dbReference type="EC" id="2.5.1.72" evidence="4 13"/>